<dbReference type="OrthoDB" id="414075at2759"/>
<comment type="similarity">
    <text evidence="1">Belongs to the CAF1 family.</text>
</comment>
<organism evidence="2 3">
    <name type="scientific">Necator americanus</name>
    <name type="common">Human hookworm</name>
    <dbReference type="NCBI Taxonomy" id="51031"/>
    <lineage>
        <taxon>Eukaryota</taxon>
        <taxon>Metazoa</taxon>
        <taxon>Ecdysozoa</taxon>
        <taxon>Nematoda</taxon>
        <taxon>Chromadorea</taxon>
        <taxon>Rhabditida</taxon>
        <taxon>Rhabditina</taxon>
        <taxon>Rhabditomorpha</taxon>
        <taxon>Strongyloidea</taxon>
        <taxon>Ancylostomatidae</taxon>
        <taxon>Bunostominae</taxon>
        <taxon>Necator</taxon>
    </lineage>
</organism>
<sequence>MLLQVFCIYRYVVDVYCIALFKRVSDRDFCVSPPAAMFLAKHKFDFNKFFSYGITYCNRSELSKIKSGIERGDIDVKSVFVHSFLFTKVNAMTLPGATSPAPIVGIVISSLFKDGFYDQVQDIKMRIIREVEKRTDSTPSGSFLDLNDNIRLKEPLFIDLPEA</sequence>
<evidence type="ECO:0000313" key="3">
    <source>
        <dbReference type="Proteomes" id="UP000053676"/>
    </source>
</evidence>
<accession>W2SPQ0</accession>
<dbReference type="EMBL" id="KI668892">
    <property type="protein sequence ID" value="ETN70816.1"/>
    <property type="molecule type" value="Genomic_DNA"/>
</dbReference>
<dbReference type="InterPro" id="IPR012337">
    <property type="entry name" value="RNaseH-like_sf"/>
</dbReference>
<dbReference type="GO" id="GO:0034472">
    <property type="term" value="P:snRNA 3'-end processing"/>
    <property type="evidence" value="ECO:0007669"/>
    <property type="project" value="TreeGrafter"/>
</dbReference>
<dbReference type="SUPFAM" id="SSF53098">
    <property type="entry name" value="Ribonuclease H-like"/>
    <property type="match status" value="1"/>
</dbReference>
<keyword evidence="3" id="KW-1185">Reference proteome</keyword>
<evidence type="ECO:0000256" key="1">
    <source>
        <dbReference type="ARBA" id="ARBA00008372"/>
    </source>
</evidence>
<dbReference type="KEGG" id="nai:NECAME_14524"/>
<proteinExistence type="inferred from homology"/>
<name>W2SPQ0_NECAM</name>
<gene>
    <name evidence="2" type="ORF">NECAME_14524</name>
</gene>
<dbReference type="GO" id="GO:0015030">
    <property type="term" value="C:Cajal body"/>
    <property type="evidence" value="ECO:0007669"/>
    <property type="project" value="TreeGrafter"/>
</dbReference>
<reference evidence="3" key="1">
    <citation type="journal article" date="2014" name="Nat. Genet.">
        <title>Genome of the human hookworm Necator americanus.</title>
        <authorList>
            <person name="Tang Y.T."/>
            <person name="Gao X."/>
            <person name="Rosa B.A."/>
            <person name="Abubucker S."/>
            <person name="Hallsworth-Pepin K."/>
            <person name="Martin J."/>
            <person name="Tyagi R."/>
            <person name="Heizer E."/>
            <person name="Zhang X."/>
            <person name="Bhonagiri-Palsikar V."/>
            <person name="Minx P."/>
            <person name="Warren W.C."/>
            <person name="Wang Q."/>
            <person name="Zhan B."/>
            <person name="Hotez P.J."/>
            <person name="Sternberg P.W."/>
            <person name="Dougall A."/>
            <person name="Gaze S.T."/>
            <person name="Mulvenna J."/>
            <person name="Sotillo J."/>
            <person name="Ranganathan S."/>
            <person name="Rabelo E.M."/>
            <person name="Wilson R.K."/>
            <person name="Felgner P.L."/>
            <person name="Bethony J."/>
            <person name="Hawdon J.M."/>
            <person name="Gasser R.B."/>
            <person name="Loukas A."/>
            <person name="Mitreva M."/>
        </authorList>
    </citation>
    <scope>NUCLEOTIDE SEQUENCE [LARGE SCALE GENOMIC DNA]</scope>
</reference>
<dbReference type="GO" id="GO:0017069">
    <property type="term" value="F:snRNA binding"/>
    <property type="evidence" value="ECO:0007669"/>
    <property type="project" value="TreeGrafter"/>
</dbReference>
<dbReference type="InterPro" id="IPR051181">
    <property type="entry name" value="CAF1_poly(A)_ribonucleases"/>
</dbReference>
<dbReference type="GO" id="GO:0000175">
    <property type="term" value="F:3'-5'-RNA exonuclease activity"/>
    <property type="evidence" value="ECO:0007669"/>
    <property type="project" value="TreeGrafter"/>
</dbReference>
<dbReference type="InterPro" id="IPR036397">
    <property type="entry name" value="RNaseH_sf"/>
</dbReference>
<dbReference type="InterPro" id="IPR006941">
    <property type="entry name" value="RNase_CAF1"/>
</dbReference>
<dbReference type="Pfam" id="PF04857">
    <property type="entry name" value="CAF1"/>
    <property type="match status" value="1"/>
</dbReference>
<protein>
    <submittedName>
        <fullName evidence="2">Uncharacterized protein</fullName>
    </submittedName>
</protein>
<evidence type="ECO:0000313" key="2">
    <source>
        <dbReference type="EMBL" id="ETN70816.1"/>
    </source>
</evidence>
<dbReference type="STRING" id="51031.W2SPQ0"/>
<dbReference type="PANTHER" id="PTHR15092">
    <property type="entry name" value="POLY A -SPECIFIC RIBONUCLEASE/TARGET OF EGR1, MEMBER 1"/>
    <property type="match status" value="1"/>
</dbReference>
<dbReference type="Proteomes" id="UP000053676">
    <property type="component" value="Unassembled WGS sequence"/>
</dbReference>
<dbReference type="AlphaFoldDB" id="W2SPQ0"/>
<dbReference type="PANTHER" id="PTHR15092:SF37">
    <property type="entry name" value="TARGET OF EGR1 PROTEIN 1"/>
    <property type="match status" value="1"/>
</dbReference>
<dbReference type="Gene3D" id="3.30.420.10">
    <property type="entry name" value="Ribonuclease H-like superfamily/Ribonuclease H"/>
    <property type="match status" value="1"/>
</dbReference>